<proteinExistence type="predicted"/>
<dbReference type="VEuPathDB" id="FungiDB:ASPFODRAFT_54382"/>
<reference evidence="2" key="1">
    <citation type="journal article" date="2017" name="Genome Biol.">
        <title>Comparative genomics reveals high biological diversity and specific adaptations in the industrially and medically important fungal genus Aspergillus.</title>
        <authorList>
            <person name="de Vries R.P."/>
            <person name="Riley R."/>
            <person name="Wiebenga A."/>
            <person name="Aguilar-Osorio G."/>
            <person name="Amillis S."/>
            <person name="Uchima C.A."/>
            <person name="Anderluh G."/>
            <person name="Asadollahi M."/>
            <person name="Askin M."/>
            <person name="Barry K."/>
            <person name="Battaglia E."/>
            <person name="Bayram O."/>
            <person name="Benocci T."/>
            <person name="Braus-Stromeyer S.A."/>
            <person name="Caldana C."/>
            <person name="Canovas D."/>
            <person name="Cerqueira G.C."/>
            <person name="Chen F."/>
            <person name="Chen W."/>
            <person name="Choi C."/>
            <person name="Clum A."/>
            <person name="Dos Santos R.A."/>
            <person name="Damasio A.R."/>
            <person name="Diallinas G."/>
            <person name="Emri T."/>
            <person name="Fekete E."/>
            <person name="Flipphi M."/>
            <person name="Freyberg S."/>
            <person name="Gallo A."/>
            <person name="Gournas C."/>
            <person name="Habgood R."/>
            <person name="Hainaut M."/>
            <person name="Harispe M.L."/>
            <person name="Henrissat B."/>
            <person name="Hilden K.S."/>
            <person name="Hope R."/>
            <person name="Hossain A."/>
            <person name="Karabika E."/>
            <person name="Karaffa L."/>
            <person name="Karanyi Z."/>
            <person name="Krasevec N."/>
            <person name="Kuo A."/>
            <person name="Kusch H."/>
            <person name="LaButti K."/>
            <person name="Lagendijk E.L."/>
            <person name="Lapidus A."/>
            <person name="Levasseur A."/>
            <person name="Lindquist E."/>
            <person name="Lipzen A."/>
            <person name="Logrieco A.F."/>
            <person name="MacCabe A."/>
            <person name="Maekelae M.R."/>
            <person name="Malavazi I."/>
            <person name="Melin P."/>
            <person name="Meyer V."/>
            <person name="Mielnichuk N."/>
            <person name="Miskei M."/>
            <person name="Molnar A.P."/>
            <person name="Mule G."/>
            <person name="Ngan C.Y."/>
            <person name="Orejas M."/>
            <person name="Orosz E."/>
            <person name="Ouedraogo J.P."/>
            <person name="Overkamp K.M."/>
            <person name="Park H.-S."/>
            <person name="Perrone G."/>
            <person name="Piumi F."/>
            <person name="Punt P.J."/>
            <person name="Ram A.F."/>
            <person name="Ramon A."/>
            <person name="Rauscher S."/>
            <person name="Record E."/>
            <person name="Riano-Pachon D.M."/>
            <person name="Robert V."/>
            <person name="Roehrig J."/>
            <person name="Ruller R."/>
            <person name="Salamov A."/>
            <person name="Salih N.S."/>
            <person name="Samson R.A."/>
            <person name="Sandor E."/>
            <person name="Sanguinetti M."/>
            <person name="Schuetze T."/>
            <person name="Sepcic K."/>
            <person name="Shelest E."/>
            <person name="Sherlock G."/>
            <person name="Sophianopoulou V."/>
            <person name="Squina F.M."/>
            <person name="Sun H."/>
            <person name="Susca A."/>
            <person name="Todd R.B."/>
            <person name="Tsang A."/>
            <person name="Unkles S.E."/>
            <person name="van de Wiele N."/>
            <person name="van Rossen-Uffink D."/>
            <person name="Oliveira J.V."/>
            <person name="Vesth T.C."/>
            <person name="Visser J."/>
            <person name="Yu J.-H."/>
            <person name="Zhou M."/>
            <person name="Andersen M.R."/>
            <person name="Archer D.B."/>
            <person name="Baker S.E."/>
            <person name="Benoit I."/>
            <person name="Brakhage A.A."/>
            <person name="Braus G.H."/>
            <person name="Fischer R."/>
            <person name="Frisvad J.C."/>
            <person name="Goldman G.H."/>
            <person name="Houbraken J."/>
            <person name="Oakley B."/>
            <person name="Pocsi I."/>
            <person name="Scazzocchio C."/>
            <person name="Seiboth B."/>
            <person name="vanKuyk P.A."/>
            <person name="Wortman J."/>
            <person name="Dyer P.S."/>
            <person name="Grigoriev I.V."/>
        </authorList>
    </citation>
    <scope>NUCLEOTIDE SEQUENCE [LARGE SCALE GENOMIC DNA]</scope>
    <source>
        <strain evidence="2">CBS 106.47</strain>
    </source>
</reference>
<dbReference type="Proteomes" id="UP000184063">
    <property type="component" value="Unassembled WGS sequence"/>
</dbReference>
<gene>
    <name evidence="1" type="ORF">ASPFODRAFT_54382</name>
</gene>
<dbReference type="AlphaFoldDB" id="A0A1M3SZE8"/>
<evidence type="ECO:0000313" key="1">
    <source>
        <dbReference type="EMBL" id="OJZ79845.1"/>
    </source>
</evidence>
<organism evidence="1 2">
    <name type="scientific">Aspergillus luchuensis (strain CBS 106.47)</name>
    <dbReference type="NCBI Taxonomy" id="1137211"/>
    <lineage>
        <taxon>Eukaryota</taxon>
        <taxon>Fungi</taxon>
        <taxon>Dikarya</taxon>
        <taxon>Ascomycota</taxon>
        <taxon>Pezizomycotina</taxon>
        <taxon>Eurotiomycetes</taxon>
        <taxon>Eurotiomycetidae</taxon>
        <taxon>Eurotiales</taxon>
        <taxon>Aspergillaceae</taxon>
        <taxon>Aspergillus</taxon>
        <taxon>Aspergillus subgen. Circumdati</taxon>
    </lineage>
</organism>
<dbReference type="EMBL" id="KV878269">
    <property type="protein sequence ID" value="OJZ79845.1"/>
    <property type="molecule type" value="Genomic_DNA"/>
</dbReference>
<sequence length="61" mass="6755">MPDQFDRFTPPILLCLGRSMIRPHAKEGLTRLDATMRLSECDERLLRCLIAVDGRPSGGAG</sequence>
<evidence type="ECO:0000313" key="2">
    <source>
        <dbReference type="Proteomes" id="UP000184063"/>
    </source>
</evidence>
<name>A0A1M3SZE8_ASPLC</name>
<protein>
    <submittedName>
        <fullName evidence="1">Uncharacterized protein</fullName>
    </submittedName>
</protein>
<accession>A0A1M3SZE8</accession>